<gene>
    <name evidence="1" type="ORF">DM558_00425</name>
</gene>
<dbReference type="EMBL" id="CP029822">
    <property type="protein sequence ID" value="AZS49334.1"/>
    <property type="molecule type" value="Genomic_DNA"/>
</dbReference>
<name>A0A3Q9JJS2_9GAMM</name>
<sequence>MKFEFVKSTHTNSLPMYVAQDYLQDVTPKSRDGRSFLHTIYRTGGSATETPETINSRLAELGKRNLLTLTQINGEQVEICVPSIMMLVGVPHGTTIHGVIDSYNVREKPDEIYNLIQQL</sequence>
<protein>
    <submittedName>
        <fullName evidence="1">Uncharacterized protein</fullName>
    </submittedName>
</protein>
<organism evidence="1 2">
    <name type="scientific">Entomomonas moraniae</name>
    <dbReference type="NCBI Taxonomy" id="2213226"/>
    <lineage>
        <taxon>Bacteria</taxon>
        <taxon>Pseudomonadati</taxon>
        <taxon>Pseudomonadota</taxon>
        <taxon>Gammaproteobacteria</taxon>
        <taxon>Pseudomonadales</taxon>
        <taxon>Pseudomonadaceae</taxon>
        <taxon>Entomomonas</taxon>
    </lineage>
</organism>
<evidence type="ECO:0000313" key="2">
    <source>
        <dbReference type="Proteomes" id="UP000273143"/>
    </source>
</evidence>
<reference evidence="2" key="1">
    <citation type="submission" date="2018-06" db="EMBL/GenBank/DDBJ databases">
        <title>Complete genome of Pseudomonas insecticola strain QZS01.</title>
        <authorList>
            <person name="Wang J."/>
            <person name="Su Q."/>
        </authorList>
    </citation>
    <scope>NUCLEOTIDE SEQUENCE [LARGE SCALE GENOMIC DNA]</scope>
    <source>
        <strain evidence="2">QZS01</strain>
    </source>
</reference>
<dbReference type="KEGG" id="emo:DM558_00425"/>
<keyword evidence="2" id="KW-1185">Reference proteome</keyword>
<dbReference type="AlphaFoldDB" id="A0A3Q9JJS2"/>
<evidence type="ECO:0000313" key="1">
    <source>
        <dbReference type="EMBL" id="AZS49334.1"/>
    </source>
</evidence>
<dbReference type="Proteomes" id="UP000273143">
    <property type="component" value="Chromosome"/>
</dbReference>
<accession>A0A3Q9JJS2</accession>
<proteinExistence type="predicted"/>
<dbReference type="RefSeq" id="WP_127161551.1">
    <property type="nucleotide sequence ID" value="NZ_CP029822.1"/>
</dbReference>